<dbReference type="EMBL" id="JAQQAF010000003">
    <property type="protein sequence ID" value="KAJ8498083.1"/>
    <property type="molecule type" value="Genomic_DNA"/>
</dbReference>
<gene>
    <name evidence="1" type="ORF">OPV22_008635</name>
</gene>
<keyword evidence="2" id="KW-1185">Reference proteome</keyword>
<proteinExistence type="predicted"/>
<protein>
    <submittedName>
        <fullName evidence="1">Uncharacterized protein</fullName>
    </submittedName>
</protein>
<dbReference type="Proteomes" id="UP001222027">
    <property type="component" value="Unassembled WGS sequence"/>
</dbReference>
<organism evidence="1 2">
    <name type="scientific">Ensete ventricosum</name>
    <name type="common">Abyssinian banana</name>
    <name type="synonym">Musa ensete</name>
    <dbReference type="NCBI Taxonomy" id="4639"/>
    <lineage>
        <taxon>Eukaryota</taxon>
        <taxon>Viridiplantae</taxon>
        <taxon>Streptophyta</taxon>
        <taxon>Embryophyta</taxon>
        <taxon>Tracheophyta</taxon>
        <taxon>Spermatophyta</taxon>
        <taxon>Magnoliopsida</taxon>
        <taxon>Liliopsida</taxon>
        <taxon>Zingiberales</taxon>
        <taxon>Musaceae</taxon>
        <taxon>Ensete</taxon>
    </lineage>
</organism>
<evidence type="ECO:0000313" key="2">
    <source>
        <dbReference type="Proteomes" id="UP001222027"/>
    </source>
</evidence>
<accession>A0AAV8R3D3</accession>
<comment type="caution">
    <text evidence="1">The sequence shown here is derived from an EMBL/GenBank/DDBJ whole genome shotgun (WGS) entry which is preliminary data.</text>
</comment>
<sequence>MAVAVSGFESPTCVPTFLRSFKDLRDFSFPLRNLDSFWSSIAIGSQLQPIEAVLSMPGTLLSRISLLKHGKNSTQRLVNKYQRKWSIKTNCIMMVMQFLATEMHRSLHWIASIDSRVQRGTYQWQADNGSCLLGLQQS</sequence>
<evidence type="ECO:0000313" key="1">
    <source>
        <dbReference type="EMBL" id="KAJ8498083.1"/>
    </source>
</evidence>
<reference evidence="1 2" key="1">
    <citation type="submission" date="2022-12" db="EMBL/GenBank/DDBJ databases">
        <title>Chromosome-scale assembly of the Ensete ventricosum genome.</title>
        <authorList>
            <person name="Dussert Y."/>
            <person name="Stocks J."/>
            <person name="Wendawek A."/>
            <person name="Woldeyes F."/>
            <person name="Nichols R.A."/>
            <person name="Borrell J.S."/>
        </authorList>
    </citation>
    <scope>NUCLEOTIDE SEQUENCE [LARGE SCALE GENOMIC DNA]</scope>
    <source>
        <strain evidence="2">cv. Maze</strain>
        <tissue evidence="1">Seeds</tissue>
    </source>
</reference>
<dbReference type="AlphaFoldDB" id="A0AAV8R3D3"/>
<name>A0AAV8R3D3_ENSVE</name>